<dbReference type="GO" id="GO:0000214">
    <property type="term" value="C:tRNA-intron endonuclease complex"/>
    <property type="evidence" value="ECO:0007669"/>
    <property type="project" value="TreeGrafter"/>
</dbReference>
<dbReference type="PANTHER" id="PTHR21027">
    <property type="entry name" value="TRNA-SPLICING ENDONUCLEASE SUBUNIT SEN54"/>
    <property type="match status" value="1"/>
</dbReference>
<protein>
    <submittedName>
        <fullName evidence="2">tRNA-splicing endonuclease subunit Sen54 N-terminal domain-containing protein</fullName>
    </submittedName>
</protein>
<dbReference type="Proteomes" id="UP000887563">
    <property type="component" value="Unplaced"/>
</dbReference>
<reference evidence="2" key="1">
    <citation type="submission" date="2022-11" db="UniProtKB">
        <authorList>
            <consortium name="WormBaseParasite"/>
        </authorList>
    </citation>
    <scope>IDENTIFICATION</scope>
</reference>
<organism evidence="1 2">
    <name type="scientific">Meloidogyne incognita</name>
    <name type="common">Southern root-knot nematode worm</name>
    <name type="synonym">Oxyuris incognita</name>
    <dbReference type="NCBI Taxonomy" id="6306"/>
    <lineage>
        <taxon>Eukaryota</taxon>
        <taxon>Metazoa</taxon>
        <taxon>Ecdysozoa</taxon>
        <taxon>Nematoda</taxon>
        <taxon>Chromadorea</taxon>
        <taxon>Rhabditida</taxon>
        <taxon>Tylenchina</taxon>
        <taxon>Tylenchomorpha</taxon>
        <taxon>Tylenchoidea</taxon>
        <taxon>Meloidogynidae</taxon>
        <taxon>Meloidogyninae</taxon>
        <taxon>Meloidogyne</taxon>
        <taxon>Meloidogyne incognita group</taxon>
    </lineage>
</organism>
<name>A0A914NF41_MELIC</name>
<dbReference type="PANTHER" id="PTHR21027:SF1">
    <property type="entry name" value="TRNA-SPLICING ENDONUCLEASE SUBUNIT SEN54"/>
    <property type="match status" value="1"/>
</dbReference>
<dbReference type="GO" id="GO:0000379">
    <property type="term" value="P:tRNA-type intron splice site recognition and cleavage"/>
    <property type="evidence" value="ECO:0007669"/>
    <property type="project" value="TreeGrafter"/>
</dbReference>
<evidence type="ECO:0000313" key="2">
    <source>
        <dbReference type="WBParaSite" id="Minc3s05912g39022"/>
    </source>
</evidence>
<dbReference type="WBParaSite" id="Minc3s05912g39022">
    <property type="protein sequence ID" value="Minc3s05912g39022"/>
    <property type="gene ID" value="Minc3s05912g39022"/>
</dbReference>
<proteinExistence type="predicted"/>
<keyword evidence="1" id="KW-1185">Reference proteome</keyword>
<accession>A0A914NF41</accession>
<dbReference type="InterPro" id="IPR024337">
    <property type="entry name" value="tRNA_splic_suSen54"/>
</dbReference>
<dbReference type="AlphaFoldDB" id="A0A914NF41"/>
<evidence type="ECO:0000313" key="1">
    <source>
        <dbReference type="Proteomes" id="UP000887563"/>
    </source>
</evidence>
<sequence>MSLTSTNSSSNFSSRGVRLRNEFLTLEYVNNKPLFKSIRKATSYSYKMGIQRRDGHFLNIEETLYLSEIGAAIVVDQKGKQLTIPQLYKILGNLRVSLLKYTVFTQLIRAGYVVKTSKKNQENNNQSSFGYSVKMRTFQFPKELMDQFPHVYSTTKPSSGPFSFRLHLPQINTQSGITHLFISDIESEHIKILDLNTKMAEKIKKSEFQLISNIRRFDREPWECLRPRYWPKF</sequence>